<dbReference type="EMBL" id="FOSN01000011">
    <property type="protein sequence ID" value="SFK58903.1"/>
    <property type="molecule type" value="Genomic_DNA"/>
</dbReference>
<name>A0A1I4ARK7_9HYPH</name>
<dbReference type="AlphaFoldDB" id="A0A1I4ARK7"/>
<dbReference type="STRING" id="1612308.SAMN05444581_11159"/>
<accession>A0A1I4ARK7</accession>
<organism evidence="2 3">
    <name type="scientific">Methylocapsa palsarum</name>
    <dbReference type="NCBI Taxonomy" id="1612308"/>
    <lineage>
        <taxon>Bacteria</taxon>
        <taxon>Pseudomonadati</taxon>
        <taxon>Pseudomonadota</taxon>
        <taxon>Alphaproteobacteria</taxon>
        <taxon>Hyphomicrobiales</taxon>
        <taxon>Beijerinckiaceae</taxon>
        <taxon>Methylocapsa</taxon>
    </lineage>
</organism>
<evidence type="ECO:0000313" key="2">
    <source>
        <dbReference type="EMBL" id="SFK58903.1"/>
    </source>
</evidence>
<dbReference type="Proteomes" id="UP000198755">
    <property type="component" value="Unassembled WGS sequence"/>
</dbReference>
<protein>
    <submittedName>
        <fullName evidence="2">Uncharacterized protein</fullName>
    </submittedName>
</protein>
<keyword evidence="3" id="KW-1185">Reference proteome</keyword>
<evidence type="ECO:0000256" key="1">
    <source>
        <dbReference type="SAM" id="MobiDB-lite"/>
    </source>
</evidence>
<feature type="compositionally biased region" description="Low complexity" evidence="1">
    <location>
        <begin position="17"/>
        <end position="29"/>
    </location>
</feature>
<proteinExistence type="predicted"/>
<reference evidence="2 3" key="1">
    <citation type="submission" date="2016-10" db="EMBL/GenBank/DDBJ databases">
        <authorList>
            <person name="de Groot N.N."/>
        </authorList>
    </citation>
    <scope>NUCLEOTIDE SEQUENCE [LARGE SCALE GENOMIC DNA]</scope>
    <source>
        <strain evidence="2 3">NE2</strain>
    </source>
</reference>
<gene>
    <name evidence="2" type="ORF">SAMN05444581_11159</name>
</gene>
<feature type="region of interest" description="Disordered" evidence="1">
    <location>
        <begin position="1"/>
        <end position="45"/>
    </location>
</feature>
<evidence type="ECO:0000313" key="3">
    <source>
        <dbReference type="Proteomes" id="UP000198755"/>
    </source>
</evidence>
<sequence>MFDFNPTPNGRPAAVKFEPSPFASSPFARAADRERTPRHRRNGDFGVAEETALAQALLSAADATELKRLLRALIEKAWGTGASARPHAKRSLVRLLEAAGEQILPALSNTSDPFGAGRAEGARRGKLGSLVKQALNTRTRGLAPQKRDLETARIFVRAAAKAARAAASPPADVDPTAHARNVLTAWAAQMIQEGGPMIRSPVTASAPTRVATEKAIFAAAPAPRRLQAKTSGGGPHTCTTCAQSARACQCGTVNRNGYWVRRGRSIIIHF</sequence>